<evidence type="ECO:0000313" key="1">
    <source>
        <dbReference type="EMBL" id="KAK4259585.1"/>
    </source>
</evidence>
<sequence length="209" mass="24432">MLAATTFPDWLDHGCKGGTLSFRAREKFPVFTLVVEVGKDDTSRSLVVDVYISINGRKIQTSEYLSCLETTRGGNVALFDLEMIDDIRLEVETMFDKYLEMGWNDVEIEFRNLNPPDMSIVSCGLCVNKLLTNMRNIRFKSSLKRRAMASPSNEPPKKLLRKFRAPDKAKLSNTKKGTRRIKRRPFCHSYKRKMFFPMGKHFWRFLYYY</sequence>
<comment type="caution">
    <text evidence="1">The sequence shown here is derived from an EMBL/GenBank/DDBJ whole genome shotgun (WGS) entry which is preliminary data.</text>
</comment>
<proteinExistence type="predicted"/>
<keyword evidence="2" id="KW-1185">Reference proteome</keyword>
<dbReference type="Proteomes" id="UP001293593">
    <property type="component" value="Unassembled WGS sequence"/>
</dbReference>
<protein>
    <submittedName>
        <fullName evidence="1">Uncharacterized protein</fullName>
    </submittedName>
</protein>
<accession>A0AAE1MBP8</accession>
<organism evidence="1 2">
    <name type="scientific">Acacia crassicarpa</name>
    <name type="common">northern wattle</name>
    <dbReference type="NCBI Taxonomy" id="499986"/>
    <lineage>
        <taxon>Eukaryota</taxon>
        <taxon>Viridiplantae</taxon>
        <taxon>Streptophyta</taxon>
        <taxon>Embryophyta</taxon>
        <taxon>Tracheophyta</taxon>
        <taxon>Spermatophyta</taxon>
        <taxon>Magnoliopsida</taxon>
        <taxon>eudicotyledons</taxon>
        <taxon>Gunneridae</taxon>
        <taxon>Pentapetalae</taxon>
        <taxon>rosids</taxon>
        <taxon>fabids</taxon>
        <taxon>Fabales</taxon>
        <taxon>Fabaceae</taxon>
        <taxon>Caesalpinioideae</taxon>
        <taxon>mimosoid clade</taxon>
        <taxon>Acacieae</taxon>
        <taxon>Acacia</taxon>
    </lineage>
</organism>
<dbReference type="AlphaFoldDB" id="A0AAE1MBP8"/>
<evidence type="ECO:0000313" key="2">
    <source>
        <dbReference type="Proteomes" id="UP001293593"/>
    </source>
</evidence>
<reference evidence="1" key="1">
    <citation type="submission" date="2023-10" db="EMBL/GenBank/DDBJ databases">
        <title>Chromosome-level genome of the transformable northern wattle, Acacia crassicarpa.</title>
        <authorList>
            <person name="Massaro I."/>
            <person name="Sinha N.R."/>
            <person name="Poethig S."/>
            <person name="Leichty A.R."/>
        </authorList>
    </citation>
    <scope>NUCLEOTIDE SEQUENCE</scope>
    <source>
        <strain evidence="1">Acra3RX</strain>
        <tissue evidence="1">Leaf</tissue>
    </source>
</reference>
<name>A0AAE1MBP8_9FABA</name>
<dbReference type="EMBL" id="JAWXYG010000011">
    <property type="protein sequence ID" value="KAK4259585.1"/>
    <property type="molecule type" value="Genomic_DNA"/>
</dbReference>
<gene>
    <name evidence="1" type="ORF">QN277_005901</name>
</gene>